<keyword evidence="2" id="KW-0547">Nucleotide-binding</keyword>
<evidence type="ECO:0000259" key="5">
    <source>
        <dbReference type="PROSITE" id="PS50893"/>
    </source>
</evidence>
<dbReference type="SMART" id="SM00382">
    <property type="entry name" value="AAA"/>
    <property type="match status" value="1"/>
</dbReference>
<evidence type="ECO:0000256" key="1">
    <source>
        <dbReference type="ARBA" id="ARBA00022448"/>
    </source>
</evidence>
<dbReference type="InterPro" id="IPR003593">
    <property type="entry name" value="AAA+_ATPase"/>
</dbReference>
<dbReference type="InterPro" id="IPR050093">
    <property type="entry name" value="ABC_SmlMolc_Importer"/>
</dbReference>
<keyword evidence="3 6" id="KW-0067">ATP-binding</keyword>
<dbReference type="Proteomes" id="UP001597453">
    <property type="component" value="Unassembled WGS sequence"/>
</dbReference>
<comment type="caution">
    <text evidence="6">The sequence shown here is derived from an EMBL/GenBank/DDBJ whole genome shotgun (WGS) entry which is preliminary data.</text>
</comment>
<dbReference type="PROSITE" id="PS50893">
    <property type="entry name" value="ABC_TRANSPORTER_2"/>
    <property type="match status" value="1"/>
</dbReference>
<dbReference type="PANTHER" id="PTHR42781:SF4">
    <property type="entry name" value="SPERMIDINE_PUTRESCINE IMPORT ATP-BINDING PROTEIN POTA"/>
    <property type="match status" value="1"/>
</dbReference>
<sequence>MPNRKRNTAKPATTGNATEPVQFLQTSRIGQIGTSAGAQHAEASAMGSIRGRVCVERAGFSLDADLNVRSGERTAIIGSNGTGKSTLIGAIAGTVECTDQTTLTLGGEAMPEPEHRGIGYLSQDPLLFPHLNVLDNVAFGPRRRGKSKASAHLLAREALDRVGLAHLEKRHSRELSGGERQRVAFARVLASEPRILLLDEPFAGLDVNAAANLRELIRSVAEANRLTLLLISHDLVDVVSLCDNVMEIDRGRVVQTTSVHALRSRPATEFAASFAGVVRIPGVYRDRAFHADCGLVLRSSQFEVCTEPLRPAYLCCGPHEVDANPAVDVNDPGCEDRAISMVGSGTSLVTKLASGLMTAEAVPPGTTVQVHVRSARILPQD</sequence>
<dbReference type="Gene3D" id="3.40.50.300">
    <property type="entry name" value="P-loop containing nucleotide triphosphate hydrolases"/>
    <property type="match status" value="1"/>
</dbReference>
<feature type="domain" description="ABC transporter" evidence="5">
    <location>
        <begin position="44"/>
        <end position="275"/>
    </location>
</feature>
<evidence type="ECO:0000313" key="7">
    <source>
        <dbReference type="Proteomes" id="UP001597453"/>
    </source>
</evidence>
<keyword evidence="7" id="KW-1185">Reference proteome</keyword>
<keyword evidence="1" id="KW-0813">Transport</keyword>
<protein>
    <submittedName>
        <fullName evidence="6">Sulfate/molybdate ABC transporter ATP-binding protein</fullName>
    </submittedName>
</protein>
<accession>A0ABW5RIX3</accession>
<dbReference type="InterPro" id="IPR003439">
    <property type="entry name" value="ABC_transporter-like_ATP-bd"/>
</dbReference>
<dbReference type="GO" id="GO:0005524">
    <property type="term" value="F:ATP binding"/>
    <property type="evidence" value="ECO:0007669"/>
    <property type="project" value="UniProtKB-KW"/>
</dbReference>
<evidence type="ECO:0000313" key="6">
    <source>
        <dbReference type="EMBL" id="MFD2674636.1"/>
    </source>
</evidence>
<evidence type="ECO:0000256" key="3">
    <source>
        <dbReference type="ARBA" id="ARBA00022840"/>
    </source>
</evidence>
<evidence type="ECO:0000256" key="4">
    <source>
        <dbReference type="SAM" id="MobiDB-lite"/>
    </source>
</evidence>
<dbReference type="InterPro" id="IPR017871">
    <property type="entry name" value="ABC_transporter-like_CS"/>
</dbReference>
<evidence type="ECO:0000256" key="2">
    <source>
        <dbReference type="ARBA" id="ARBA00022741"/>
    </source>
</evidence>
<feature type="region of interest" description="Disordered" evidence="4">
    <location>
        <begin position="1"/>
        <end position="20"/>
    </location>
</feature>
<reference evidence="7" key="1">
    <citation type="journal article" date="2019" name="Int. J. Syst. Evol. Microbiol.">
        <title>The Global Catalogue of Microorganisms (GCM) 10K type strain sequencing project: providing services to taxonomists for standard genome sequencing and annotation.</title>
        <authorList>
            <consortium name="The Broad Institute Genomics Platform"/>
            <consortium name="The Broad Institute Genome Sequencing Center for Infectious Disease"/>
            <person name="Wu L."/>
            <person name="Ma J."/>
        </authorList>
    </citation>
    <scope>NUCLEOTIDE SEQUENCE [LARGE SCALE GENOMIC DNA]</scope>
    <source>
        <strain evidence="7">TISTR 1511</strain>
    </source>
</reference>
<dbReference type="RefSeq" id="WP_159421489.1">
    <property type="nucleotide sequence ID" value="NZ_JBHUNF010000002.1"/>
</dbReference>
<feature type="compositionally biased region" description="Polar residues" evidence="4">
    <location>
        <begin position="10"/>
        <end position="20"/>
    </location>
</feature>
<dbReference type="EMBL" id="JBHUNF010000002">
    <property type="protein sequence ID" value="MFD2674636.1"/>
    <property type="molecule type" value="Genomic_DNA"/>
</dbReference>
<name>A0ABW5RIX3_9MICO</name>
<organism evidence="6 7">
    <name type="scientific">Gulosibacter bifidus</name>
    <dbReference type="NCBI Taxonomy" id="272239"/>
    <lineage>
        <taxon>Bacteria</taxon>
        <taxon>Bacillati</taxon>
        <taxon>Actinomycetota</taxon>
        <taxon>Actinomycetes</taxon>
        <taxon>Micrococcales</taxon>
        <taxon>Microbacteriaceae</taxon>
        <taxon>Gulosibacter</taxon>
    </lineage>
</organism>
<dbReference type="PROSITE" id="PS00211">
    <property type="entry name" value="ABC_TRANSPORTER_1"/>
    <property type="match status" value="1"/>
</dbReference>
<proteinExistence type="predicted"/>
<dbReference type="PANTHER" id="PTHR42781">
    <property type="entry name" value="SPERMIDINE/PUTRESCINE IMPORT ATP-BINDING PROTEIN POTA"/>
    <property type="match status" value="1"/>
</dbReference>
<dbReference type="Pfam" id="PF00005">
    <property type="entry name" value="ABC_tran"/>
    <property type="match status" value="1"/>
</dbReference>
<dbReference type="InterPro" id="IPR027417">
    <property type="entry name" value="P-loop_NTPase"/>
</dbReference>
<dbReference type="SUPFAM" id="SSF52540">
    <property type="entry name" value="P-loop containing nucleoside triphosphate hydrolases"/>
    <property type="match status" value="1"/>
</dbReference>
<gene>
    <name evidence="6" type="ORF">ACFSUQ_04885</name>
</gene>